<dbReference type="SUPFAM" id="SSF55103">
    <property type="entry name" value="FAD-linked oxidases, C-terminal domain"/>
    <property type="match status" value="1"/>
</dbReference>
<dbReference type="InterPro" id="IPR016164">
    <property type="entry name" value="FAD-linked_Oxase-like_C"/>
</dbReference>
<dbReference type="SUPFAM" id="SSF56176">
    <property type="entry name" value="FAD-binding/transporter-associated domain-like"/>
    <property type="match status" value="1"/>
</dbReference>
<evidence type="ECO:0000256" key="1">
    <source>
        <dbReference type="ARBA" id="ARBA00008000"/>
    </source>
</evidence>
<dbReference type="InterPro" id="IPR004113">
    <property type="entry name" value="FAD-bd_oxidored_4_C"/>
</dbReference>
<protein>
    <submittedName>
        <fullName evidence="5">D-2-hydroxyacid dehydrogenase</fullName>
    </submittedName>
</protein>
<dbReference type="InterPro" id="IPR036318">
    <property type="entry name" value="FAD-bd_PCMH-like_sf"/>
</dbReference>
<evidence type="ECO:0000313" key="6">
    <source>
        <dbReference type="Proteomes" id="UP000604737"/>
    </source>
</evidence>
<dbReference type="InterPro" id="IPR016169">
    <property type="entry name" value="FAD-bd_PCMH_sub2"/>
</dbReference>
<evidence type="ECO:0000313" key="5">
    <source>
        <dbReference type="EMBL" id="GHD64220.1"/>
    </source>
</evidence>
<dbReference type="InterPro" id="IPR051264">
    <property type="entry name" value="FAD-oxidored/transferase_4"/>
</dbReference>
<evidence type="ECO:0000256" key="3">
    <source>
        <dbReference type="ARBA" id="ARBA00022827"/>
    </source>
</evidence>
<dbReference type="InterPro" id="IPR016166">
    <property type="entry name" value="FAD-bd_PCMH"/>
</dbReference>
<feature type="domain" description="FAD-binding PCMH-type" evidence="4">
    <location>
        <begin position="33"/>
        <end position="214"/>
    </location>
</feature>
<keyword evidence="3" id="KW-0274">FAD</keyword>
<comment type="caution">
    <text evidence="5">The sequence shown here is derived from an EMBL/GenBank/DDBJ whole genome shotgun (WGS) entry which is preliminary data.</text>
</comment>
<dbReference type="Gene3D" id="3.30.465.10">
    <property type="match status" value="1"/>
</dbReference>
<comment type="similarity">
    <text evidence="1">Belongs to the FAD-binding oxidoreductase/transferase type 4 family.</text>
</comment>
<dbReference type="Pfam" id="PF01565">
    <property type="entry name" value="FAD_binding_4"/>
    <property type="match status" value="1"/>
</dbReference>
<sequence length="460" mass="48787">MSFMTELAALLDPAGILTGAQIDGYLLDNRRRYHGAAQAVVRPRSTAEVAAVMKLAHAHGVPVVPQGGNTGNCGAATPDGSGTAIVLSLERMNRVLAVDADNNTITVDAGTVVADVQAAARAAGRLFAADWGAVGSARIGGALGTNAGGVNVLHYGNMRELTLGLEVVLADGTVWDGLRGLRKDNTGYDLKQLFIGSEGTLGVITAAVLKLSPQLSAQATALVALETPDAAVTLLRGLQDQVGERVTSFELISRRCWELLAEHCPELPQPFAAPPAWTVLVELADGGAPAVLVERLAEALFELGHEDVLLAQSVTEAQDFWRLREHIPESQRRRGTSIKHDIAVPVSHIPAFMVEAETVLKAAFPDLDLVAFGHVGDGNLHYNVFLGDLGKGVYEHEPAVNAIVYDIVARHQGTISAEHGVGQLKRDQLPLYRGEVELNLMRTIKAALDPLGIMNPGKVL</sequence>
<dbReference type="Gene3D" id="3.30.43.10">
    <property type="entry name" value="Uridine Diphospho-n-acetylenolpyruvylglucosamine Reductase, domain 2"/>
    <property type="match status" value="1"/>
</dbReference>
<dbReference type="InterPro" id="IPR006094">
    <property type="entry name" value="Oxid_FAD_bind_N"/>
</dbReference>
<dbReference type="Pfam" id="PF02913">
    <property type="entry name" value="FAD-oxidase_C"/>
    <property type="match status" value="1"/>
</dbReference>
<evidence type="ECO:0000256" key="2">
    <source>
        <dbReference type="ARBA" id="ARBA00022630"/>
    </source>
</evidence>
<keyword evidence="6" id="KW-1185">Reference proteome</keyword>
<dbReference type="Gene3D" id="3.30.70.2190">
    <property type="match status" value="1"/>
</dbReference>
<dbReference type="Proteomes" id="UP000604737">
    <property type="component" value="Unassembled WGS sequence"/>
</dbReference>
<dbReference type="RefSeq" id="WP_189460917.1">
    <property type="nucleotide sequence ID" value="NZ_BMYO01000006.1"/>
</dbReference>
<dbReference type="EMBL" id="BMYO01000006">
    <property type="protein sequence ID" value="GHD64220.1"/>
    <property type="molecule type" value="Genomic_DNA"/>
</dbReference>
<dbReference type="InterPro" id="IPR016167">
    <property type="entry name" value="FAD-bd_PCMH_sub1"/>
</dbReference>
<proteinExistence type="inferred from homology"/>
<dbReference type="PANTHER" id="PTHR43716">
    <property type="entry name" value="D-2-HYDROXYGLUTARATE DEHYDROGENASE, MITOCHONDRIAL"/>
    <property type="match status" value="1"/>
</dbReference>
<organism evidence="5 6">
    <name type="scientific">Jeongeupia chitinilytica</name>
    <dbReference type="NCBI Taxonomy" id="1041641"/>
    <lineage>
        <taxon>Bacteria</taxon>
        <taxon>Pseudomonadati</taxon>
        <taxon>Pseudomonadota</taxon>
        <taxon>Betaproteobacteria</taxon>
        <taxon>Neisseriales</taxon>
        <taxon>Chitinibacteraceae</taxon>
        <taxon>Jeongeupia</taxon>
    </lineage>
</organism>
<dbReference type="Gene3D" id="1.10.45.10">
    <property type="entry name" value="Vanillyl-alcohol Oxidase, Chain A, domain 4"/>
    <property type="match status" value="1"/>
</dbReference>
<dbReference type="PROSITE" id="PS51387">
    <property type="entry name" value="FAD_PCMH"/>
    <property type="match status" value="1"/>
</dbReference>
<dbReference type="Gene3D" id="3.30.70.2740">
    <property type="match status" value="1"/>
</dbReference>
<reference evidence="6" key="1">
    <citation type="journal article" date="2019" name="Int. J. Syst. Evol. Microbiol.">
        <title>The Global Catalogue of Microorganisms (GCM) 10K type strain sequencing project: providing services to taxonomists for standard genome sequencing and annotation.</title>
        <authorList>
            <consortium name="The Broad Institute Genomics Platform"/>
            <consortium name="The Broad Institute Genome Sequencing Center for Infectious Disease"/>
            <person name="Wu L."/>
            <person name="Ma J."/>
        </authorList>
    </citation>
    <scope>NUCLEOTIDE SEQUENCE [LARGE SCALE GENOMIC DNA]</scope>
    <source>
        <strain evidence="6">KCTC 23701</strain>
    </source>
</reference>
<dbReference type="InterPro" id="IPR016171">
    <property type="entry name" value="Vanillyl_alc_oxidase_C-sub2"/>
</dbReference>
<gene>
    <name evidence="5" type="ORF">GCM10007350_22800</name>
</gene>
<accession>A0ABQ3H0G9</accession>
<dbReference type="PANTHER" id="PTHR43716:SF2">
    <property type="entry name" value="BLL6224 PROTEIN"/>
    <property type="match status" value="1"/>
</dbReference>
<name>A0ABQ3H0G9_9NEIS</name>
<keyword evidence="2" id="KW-0285">Flavoprotein</keyword>
<evidence type="ECO:0000259" key="4">
    <source>
        <dbReference type="PROSITE" id="PS51387"/>
    </source>
</evidence>